<evidence type="ECO:0000256" key="1">
    <source>
        <dbReference type="ARBA" id="ARBA00008106"/>
    </source>
</evidence>
<dbReference type="KEGG" id="sace:GIY23_10360"/>
<dbReference type="Gene3D" id="1.10.150.240">
    <property type="entry name" value="Putative phosphatase, domain 2"/>
    <property type="match status" value="1"/>
</dbReference>
<dbReference type="InterPro" id="IPR006328">
    <property type="entry name" value="2-HAD"/>
</dbReference>
<dbReference type="InterPro" id="IPR006439">
    <property type="entry name" value="HAD-SF_hydro_IA"/>
</dbReference>
<dbReference type="AlphaFoldDB" id="A0A5Q3Q5J2"/>
<gene>
    <name evidence="3" type="ORF">GIY23_10360</name>
</gene>
<evidence type="ECO:0000256" key="2">
    <source>
        <dbReference type="ARBA" id="ARBA00022801"/>
    </source>
</evidence>
<dbReference type="InterPro" id="IPR023198">
    <property type="entry name" value="PGP-like_dom2"/>
</dbReference>
<dbReference type="InterPro" id="IPR036412">
    <property type="entry name" value="HAD-like_sf"/>
</dbReference>
<dbReference type="GO" id="GO:0019120">
    <property type="term" value="F:hydrolase activity, acting on acid halide bonds, in C-halide compounds"/>
    <property type="evidence" value="ECO:0007669"/>
    <property type="project" value="InterPro"/>
</dbReference>
<sequence>MTTRSGPEWVLFDMNGTLLDPSTLSAHLPSPLDTESAALGLLDESIGQSMVDTLVGRPRRFGEYLAAATARRLRLAGMDATQELVDETVAAVRQMPAFDEVPAALDRLRDAGLRLGVITNSATAVAEDALLYAGIRDRFEGVVGSDVPGVFKPDPRVYRVGVERLGARPEQAFFVAAHGWDTHGARAVGLRTAWVSRKERILLDSYADPEVSGYDVDEVAQAILE</sequence>
<dbReference type="SFLD" id="SFLDG01129">
    <property type="entry name" value="C1.5:_HAD__Beta-PGM__Phosphata"/>
    <property type="match status" value="1"/>
</dbReference>
<dbReference type="PANTHER" id="PTHR43316:SF3">
    <property type="entry name" value="HALOACID DEHALOGENASE, TYPE II (AFU_ORTHOLOGUE AFUA_2G07750)-RELATED"/>
    <property type="match status" value="1"/>
</dbReference>
<dbReference type="Proteomes" id="UP000371041">
    <property type="component" value="Chromosome"/>
</dbReference>
<comment type="similarity">
    <text evidence="1">Belongs to the HAD-like hydrolase superfamily. S-2-haloalkanoic acid dehalogenase family.</text>
</comment>
<name>A0A5Q3Q5J2_9PSEU</name>
<dbReference type="RefSeq" id="WP_154076461.1">
    <property type="nucleotide sequence ID" value="NZ_CP045929.1"/>
</dbReference>
<keyword evidence="2" id="KW-0378">Hydrolase</keyword>
<dbReference type="Gene3D" id="3.40.50.1000">
    <property type="entry name" value="HAD superfamily/HAD-like"/>
    <property type="match status" value="1"/>
</dbReference>
<evidence type="ECO:0000313" key="3">
    <source>
        <dbReference type="EMBL" id="QGK69868.1"/>
    </source>
</evidence>
<dbReference type="PANTHER" id="PTHR43316">
    <property type="entry name" value="HYDROLASE, HALOACID DELAHOGENASE-RELATED"/>
    <property type="match status" value="1"/>
</dbReference>
<accession>A0A5Q3Q5J2</accession>
<proteinExistence type="inferred from homology"/>
<dbReference type="Pfam" id="PF00702">
    <property type="entry name" value="Hydrolase"/>
    <property type="match status" value="1"/>
</dbReference>
<reference evidence="4" key="1">
    <citation type="submission" date="2019-11" db="EMBL/GenBank/DDBJ databases">
        <title>The complete genome sequence of Saccharopolyspora sp. E2A.</title>
        <authorList>
            <person name="Zhang G."/>
        </authorList>
    </citation>
    <scope>NUCLEOTIDE SEQUENCE [LARGE SCALE GENOMIC DNA]</scope>
    <source>
        <strain evidence="4">E2A</strain>
    </source>
</reference>
<dbReference type="InterPro" id="IPR051540">
    <property type="entry name" value="S-2-haloacid_dehalogenase"/>
</dbReference>
<keyword evidence="4" id="KW-1185">Reference proteome</keyword>
<dbReference type="SUPFAM" id="SSF56784">
    <property type="entry name" value="HAD-like"/>
    <property type="match status" value="1"/>
</dbReference>
<evidence type="ECO:0000313" key="4">
    <source>
        <dbReference type="Proteomes" id="UP000371041"/>
    </source>
</evidence>
<protein>
    <submittedName>
        <fullName evidence="3">Haloacid dehalogenase type II</fullName>
    </submittedName>
</protein>
<dbReference type="SFLD" id="SFLDS00003">
    <property type="entry name" value="Haloacid_Dehalogenase"/>
    <property type="match status" value="1"/>
</dbReference>
<dbReference type="EMBL" id="CP045929">
    <property type="protein sequence ID" value="QGK69868.1"/>
    <property type="molecule type" value="Genomic_DNA"/>
</dbReference>
<dbReference type="PRINTS" id="PR00413">
    <property type="entry name" value="HADHALOGNASE"/>
</dbReference>
<dbReference type="InterPro" id="IPR023214">
    <property type="entry name" value="HAD_sf"/>
</dbReference>
<dbReference type="NCBIfam" id="TIGR01428">
    <property type="entry name" value="HAD_type_II"/>
    <property type="match status" value="1"/>
</dbReference>
<dbReference type="NCBIfam" id="TIGR01493">
    <property type="entry name" value="HAD-SF-IA-v2"/>
    <property type="match status" value="1"/>
</dbReference>
<organism evidence="3 4">
    <name type="scientific">Allosaccharopolyspora coralli</name>
    <dbReference type="NCBI Taxonomy" id="2665642"/>
    <lineage>
        <taxon>Bacteria</taxon>
        <taxon>Bacillati</taxon>
        <taxon>Actinomycetota</taxon>
        <taxon>Actinomycetes</taxon>
        <taxon>Pseudonocardiales</taxon>
        <taxon>Pseudonocardiaceae</taxon>
        <taxon>Allosaccharopolyspora</taxon>
    </lineage>
</organism>